<proteinExistence type="inferred from homology"/>
<keyword evidence="7" id="KW-0143">Chaperone</keyword>
<organism evidence="12">
    <name type="scientific">bioreactor metagenome</name>
    <dbReference type="NCBI Taxonomy" id="1076179"/>
    <lineage>
        <taxon>unclassified sequences</taxon>
        <taxon>metagenomes</taxon>
        <taxon>ecological metagenomes</taxon>
    </lineage>
</organism>
<keyword evidence="4" id="KW-0812">Transmembrane</keyword>
<dbReference type="AlphaFoldDB" id="A0A644W254"/>
<dbReference type="SUPFAM" id="SSF54534">
    <property type="entry name" value="FKBP-like"/>
    <property type="match status" value="2"/>
</dbReference>
<dbReference type="PROSITE" id="PS50198">
    <property type="entry name" value="PPIC_PPIASE_2"/>
    <property type="match status" value="2"/>
</dbReference>
<dbReference type="InterPro" id="IPR000297">
    <property type="entry name" value="PPIase_PpiC"/>
</dbReference>
<protein>
    <recommendedName>
        <fullName evidence="9">Periplasmic chaperone PpiD</fullName>
    </recommendedName>
    <alternativeName>
        <fullName evidence="10">Periplasmic folding chaperone</fullName>
    </alternativeName>
</protein>
<evidence type="ECO:0000256" key="7">
    <source>
        <dbReference type="ARBA" id="ARBA00023186"/>
    </source>
</evidence>
<dbReference type="PANTHER" id="PTHR47529">
    <property type="entry name" value="PEPTIDYL-PROLYL CIS-TRANS ISOMERASE D"/>
    <property type="match status" value="1"/>
</dbReference>
<comment type="caution">
    <text evidence="12">The sequence shown here is derived from an EMBL/GenBank/DDBJ whole genome shotgun (WGS) entry which is preliminary data.</text>
</comment>
<evidence type="ECO:0000256" key="5">
    <source>
        <dbReference type="ARBA" id="ARBA00022989"/>
    </source>
</evidence>
<feature type="domain" description="PpiC" evidence="11">
    <location>
        <begin position="349"/>
        <end position="443"/>
    </location>
</feature>
<reference evidence="12" key="1">
    <citation type="submission" date="2019-08" db="EMBL/GenBank/DDBJ databases">
        <authorList>
            <person name="Kucharzyk K."/>
            <person name="Murdoch R.W."/>
            <person name="Higgins S."/>
            <person name="Loffler F."/>
        </authorList>
    </citation>
    <scope>NUCLEOTIDE SEQUENCE</scope>
</reference>
<evidence type="ECO:0000256" key="6">
    <source>
        <dbReference type="ARBA" id="ARBA00023136"/>
    </source>
</evidence>
<dbReference type="InterPro" id="IPR046357">
    <property type="entry name" value="PPIase_dom_sf"/>
</dbReference>
<dbReference type="GO" id="GO:0005886">
    <property type="term" value="C:plasma membrane"/>
    <property type="evidence" value="ECO:0007669"/>
    <property type="project" value="UniProtKB-SubCell"/>
</dbReference>
<sequence>MAVLEKIRVRMGVFITVIIGIALLSFIVDAQTLQSAISMFTSKYDVGEMNGKAISYQEFQQKIDYFTKIQQMVTGQSSLDEQGQEMVNESAWQDLMGELVLIPSIENAGIGVGEEELLDLTQGTSISPVLMREQSFVGQNGTFDRNKLVEFVKAIPQDESGNLATYWNFLEKSIKNDQMFTKYISLLDKSTITTPVEMKRVIAENNTTSDVSFVMQPFGFMPDTTVTVSQQEIKDYYNKNKLKFDMKASRDIDYVVFEVIPSAEDIKLAKEDIEKVYEEFTTTTNLKSFLARNSEKQLSDYLFKQGELASISPALDSFAFSAPLTAVLPVFQEGNTFRAARINAVKSVADSVFVEHILLDNSSPEVAMAKADSLIKLIDGGADFQALAAENSLDKNPNVAPGELGWMTQLMKLPGLDTCFTAPLNKPLKVATSYGLHIVKASKRTAPVKKVQIALLEKSAVASKQTFQDYYSKANELASKADGKMEQFQAAVKEMNLSVVPAVGIEEGAKTVATYNNARPISRWIYEAKKNDVSQIISIDNKYFFVVAVTGVREAGIQPFDAIKDNIKTVLQMEKTNEKFFQSVKEKLAGTNSIETVAEILGTTVSKQSGISFGAMGAQSMDPVFIGAATSAPENKLTGPVKGNLGIYLFNVDARTQGEFFTEQDAKMRSGQMFSYKLQQLQSIFEKTGKVKDNRLKFF</sequence>
<evidence type="ECO:0000313" key="12">
    <source>
        <dbReference type="EMBL" id="MPL97668.1"/>
    </source>
</evidence>
<keyword evidence="6" id="KW-0472">Membrane</keyword>
<dbReference type="GO" id="GO:0003755">
    <property type="term" value="F:peptidyl-prolyl cis-trans isomerase activity"/>
    <property type="evidence" value="ECO:0007669"/>
    <property type="project" value="InterPro"/>
</dbReference>
<evidence type="ECO:0000256" key="2">
    <source>
        <dbReference type="ARBA" id="ARBA00022475"/>
    </source>
</evidence>
<keyword evidence="3" id="KW-0997">Cell inner membrane</keyword>
<comment type="similarity">
    <text evidence="8">Belongs to the PpiD chaperone family.</text>
</comment>
<keyword evidence="12" id="KW-0413">Isomerase</keyword>
<evidence type="ECO:0000256" key="4">
    <source>
        <dbReference type="ARBA" id="ARBA00022692"/>
    </source>
</evidence>
<dbReference type="InterPro" id="IPR027304">
    <property type="entry name" value="Trigger_fact/SurA_dom_sf"/>
</dbReference>
<accession>A0A644W254</accession>
<dbReference type="InterPro" id="IPR052029">
    <property type="entry name" value="PpiD_chaperone"/>
</dbReference>
<gene>
    <name evidence="12" type="primary">surA_17</name>
    <name evidence="12" type="ORF">SDC9_43860</name>
</gene>
<evidence type="ECO:0000256" key="8">
    <source>
        <dbReference type="ARBA" id="ARBA00038408"/>
    </source>
</evidence>
<dbReference type="EMBL" id="VSSQ01000568">
    <property type="protein sequence ID" value="MPL97668.1"/>
    <property type="molecule type" value="Genomic_DNA"/>
</dbReference>
<dbReference type="Pfam" id="PF13623">
    <property type="entry name" value="SurA_N_2"/>
    <property type="match status" value="1"/>
</dbReference>
<comment type="subcellular location">
    <subcellularLocation>
        <location evidence="1">Cell inner membrane</location>
        <topology evidence="1">Single-pass type II membrane protein</topology>
        <orientation evidence="1">Periplasmic side</orientation>
    </subcellularLocation>
</comment>
<evidence type="ECO:0000256" key="9">
    <source>
        <dbReference type="ARBA" id="ARBA00040743"/>
    </source>
</evidence>
<dbReference type="PANTHER" id="PTHR47529:SF1">
    <property type="entry name" value="PERIPLASMIC CHAPERONE PPID"/>
    <property type="match status" value="1"/>
</dbReference>
<keyword evidence="2" id="KW-1003">Cell membrane</keyword>
<dbReference type="Pfam" id="PF13616">
    <property type="entry name" value="Rotamase_3"/>
    <property type="match status" value="1"/>
</dbReference>
<evidence type="ECO:0000256" key="10">
    <source>
        <dbReference type="ARBA" id="ARBA00042775"/>
    </source>
</evidence>
<dbReference type="Gene3D" id="1.10.4030.10">
    <property type="entry name" value="Porin chaperone SurA, peptide-binding domain"/>
    <property type="match status" value="1"/>
</dbReference>
<dbReference type="SUPFAM" id="SSF109998">
    <property type="entry name" value="Triger factor/SurA peptide-binding domain-like"/>
    <property type="match status" value="1"/>
</dbReference>
<evidence type="ECO:0000259" key="11">
    <source>
        <dbReference type="PROSITE" id="PS50198"/>
    </source>
</evidence>
<keyword evidence="5" id="KW-1133">Transmembrane helix</keyword>
<dbReference type="Gene3D" id="3.10.50.40">
    <property type="match status" value="2"/>
</dbReference>
<evidence type="ECO:0000256" key="3">
    <source>
        <dbReference type="ARBA" id="ARBA00022519"/>
    </source>
</evidence>
<feature type="domain" description="PpiC" evidence="11">
    <location>
        <begin position="528"/>
        <end position="654"/>
    </location>
</feature>
<name>A0A644W254_9ZZZZ</name>
<evidence type="ECO:0000256" key="1">
    <source>
        <dbReference type="ARBA" id="ARBA00004382"/>
    </source>
</evidence>